<evidence type="ECO:0000256" key="3">
    <source>
        <dbReference type="ARBA" id="ARBA00022806"/>
    </source>
</evidence>
<dbReference type="InterPro" id="IPR014016">
    <property type="entry name" value="UvrD-like_ATP-bd"/>
</dbReference>
<evidence type="ECO:0000256" key="7">
    <source>
        <dbReference type="ARBA" id="ARBA00034808"/>
    </source>
</evidence>
<comment type="catalytic activity">
    <reaction evidence="6">
        <text>Couples ATP hydrolysis with the unwinding of duplex DNA by translocating in the 3'-5' direction.</text>
        <dbReference type="EC" id="5.6.2.4"/>
    </reaction>
</comment>
<dbReference type="AlphaFoldDB" id="A0A166KMJ5"/>
<dbReference type="InterPro" id="IPR027417">
    <property type="entry name" value="P-loop_NTPase"/>
</dbReference>
<dbReference type="SUPFAM" id="SSF52540">
    <property type="entry name" value="P-loop containing nucleoside triphosphate hydrolases"/>
    <property type="match status" value="1"/>
</dbReference>
<evidence type="ECO:0000313" key="12">
    <source>
        <dbReference type="Proteomes" id="UP000076519"/>
    </source>
</evidence>
<evidence type="ECO:0000313" key="11">
    <source>
        <dbReference type="EMBL" id="KZK08634.1"/>
    </source>
</evidence>
<dbReference type="Gene3D" id="3.40.50.300">
    <property type="entry name" value="P-loop containing nucleotide triphosphate hydrolases"/>
    <property type="match status" value="2"/>
</dbReference>
<dbReference type="PANTHER" id="PTHR11070">
    <property type="entry name" value="UVRD / RECB / PCRA DNA HELICASE FAMILY MEMBER"/>
    <property type="match status" value="1"/>
</dbReference>
<dbReference type="PATRIC" id="fig|1359.32.peg.2152"/>
<dbReference type="Pfam" id="PF00580">
    <property type="entry name" value="UvrD-helicase"/>
    <property type="match status" value="2"/>
</dbReference>
<keyword evidence="5" id="KW-0413">Isomerase</keyword>
<dbReference type="InterPro" id="IPR000212">
    <property type="entry name" value="DNA_helicase_UvrD/REP"/>
</dbReference>
<dbReference type="EMBL" id="LIYF01000001">
    <property type="protein sequence ID" value="KZK08634.1"/>
    <property type="molecule type" value="Genomic_DNA"/>
</dbReference>
<dbReference type="GO" id="GO:0005524">
    <property type="term" value="F:ATP binding"/>
    <property type="evidence" value="ECO:0007669"/>
    <property type="project" value="UniProtKB-UniRule"/>
</dbReference>
<feature type="binding site" evidence="9">
    <location>
        <begin position="36"/>
        <end position="43"/>
    </location>
    <ligand>
        <name>ATP</name>
        <dbReference type="ChEBI" id="CHEBI:30616"/>
    </ligand>
</feature>
<comment type="caution">
    <text evidence="11">The sequence shown here is derived from an EMBL/GenBank/DDBJ whole genome shotgun (WGS) entry which is preliminary data.</text>
</comment>
<keyword evidence="2 9" id="KW-0378">Hydrolase</keyword>
<keyword evidence="3 9" id="KW-0347">Helicase</keyword>
<dbReference type="GO" id="GO:0000725">
    <property type="term" value="P:recombinational repair"/>
    <property type="evidence" value="ECO:0007669"/>
    <property type="project" value="TreeGrafter"/>
</dbReference>
<accession>A0A166KMJ5</accession>
<dbReference type="Pfam" id="PF13361">
    <property type="entry name" value="UvrD_C"/>
    <property type="match status" value="1"/>
</dbReference>
<organism evidence="11 12">
    <name type="scientific">Lactococcus lactis subsp. cremoris</name>
    <name type="common">Streptococcus cremoris</name>
    <dbReference type="NCBI Taxonomy" id="1359"/>
    <lineage>
        <taxon>Bacteria</taxon>
        <taxon>Bacillati</taxon>
        <taxon>Bacillota</taxon>
        <taxon>Bacilli</taxon>
        <taxon>Lactobacillales</taxon>
        <taxon>Streptococcaceae</taxon>
        <taxon>Lactococcus</taxon>
    </lineage>
</organism>
<evidence type="ECO:0000256" key="4">
    <source>
        <dbReference type="ARBA" id="ARBA00022840"/>
    </source>
</evidence>
<evidence type="ECO:0000256" key="9">
    <source>
        <dbReference type="PROSITE-ProRule" id="PRU00560"/>
    </source>
</evidence>
<protein>
    <recommendedName>
        <fullName evidence="7">DNA 3'-5' helicase</fullName>
        <ecNumber evidence="7">5.6.2.4</ecNumber>
    </recommendedName>
</protein>
<dbReference type="PROSITE" id="PS51198">
    <property type="entry name" value="UVRD_HELICASE_ATP_BIND"/>
    <property type="match status" value="1"/>
</dbReference>
<dbReference type="GO" id="GO:0003677">
    <property type="term" value="F:DNA binding"/>
    <property type="evidence" value="ECO:0007669"/>
    <property type="project" value="InterPro"/>
</dbReference>
<name>A0A166KMJ5_LACLC</name>
<dbReference type="GO" id="GO:0043138">
    <property type="term" value="F:3'-5' DNA helicase activity"/>
    <property type="evidence" value="ECO:0007669"/>
    <property type="project" value="UniProtKB-EC"/>
</dbReference>
<sequence length="613" mass="70786">MRSYVNGCDWVPKNGIELEEAAEYAVRSSKNALVVAGPGAGKTELLAQKTDFLFQTNLSEFPRKILAISFKKDAADNLRERIKKRYGNDYANRIVSLTFDSFSKRILDQFRLALPKNLIPKKDYLVEDNNRIEEVFGQCIEGFKDLKKWQKNNVVEQHLYTVPNKAIWNILLRGDMNGQACLTFRMISLLAKKIIQKNPKIKNAFQVTYSHIFLDEFQDTTGMQYDLVKSCFLGGKSVVIAVGDNKQRIMEWAGAKKTIFSDFQEDFNADKFSLIMNHRSAPRLVELQKMMYESLGEKELNATPSKKWSKAEGEIKLFLSEDELSEAEKVVNDIVYKIDSDVSADEICILVKQLPENYSSEIIGLLKQKGIRARIENLYQNSLKESIVILLLSIFKVSLQEQASEDWDYLESFYFKNFELDDSQNAKNFDLVQKSIKEIVSYCTDAISNLSDESDLRELVKETINKLQLKVILKNYPEYVQGNYINSVLEDFIKLFWEEYRMVFDFKKAIRNFQGEDVIPIMTIHKSKGLEYEAIYLVGLEDSAWWNFKNKPEAERSAFFVAISRAKQYLSFSYCSHRESLKRFNNPSGSQSKSQVNEFFELLTAPNIAEIVE</sequence>
<dbReference type="CDD" id="cd17932">
    <property type="entry name" value="DEXQc_UvrD"/>
    <property type="match status" value="1"/>
</dbReference>
<dbReference type="GO" id="GO:0016887">
    <property type="term" value="F:ATP hydrolysis activity"/>
    <property type="evidence" value="ECO:0007669"/>
    <property type="project" value="RHEA"/>
</dbReference>
<evidence type="ECO:0000256" key="2">
    <source>
        <dbReference type="ARBA" id="ARBA00022801"/>
    </source>
</evidence>
<evidence type="ECO:0000256" key="8">
    <source>
        <dbReference type="ARBA" id="ARBA00048988"/>
    </source>
</evidence>
<evidence type="ECO:0000256" key="1">
    <source>
        <dbReference type="ARBA" id="ARBA00022741"/>
    </source>
</evidence>
<keyword evidence="4 9" id="KW-0067">ATP-binding</keyword>
<feature type="domain" description="UvrD-like helicase ATP-binding" evidence="10">
    <location>
        <begin position="15"/>
        <end position="281"/>
    </location>
</feature>
<keyword evidence="1 9" id="KW-0547">Nucleotide-binding</keyword>
<dbReference type="EC" id="5.6.2.4" evidence="7"/>
<evidence type="ECO:0000256" key="6">
    <source>
        <dbReference type="ARBA" id="ARBA00034617"/>
    </source>
</evidence>
<dbReference type="PANTHER" id="PTHR11070:SF2">
    <property type="entry name" value="ATP-DEPENDENT DNA HELICASE SRS2"/>
    <property type="match status" value="1"/>
</dbReference>
<dbReference type="Gene3D" id="1.10.486.10">
    <property type="entry name" value="PCRA, domain 4"/>
    <property type="match status" value="1"/>
</dbReference>
<evidence type="ECO:0000256" key="5">
    <source>
        <dbReference type="ARBA" id="ARBA00023235"/>
    </source>
</evidence>
<comment type="catalytic activity">
    <reaction evidence="8">
        <text>ATP + H2O = ADP + phosphate + H(+)</text>
        <dbReference type="Rhea" id="RHEA:13065"/>
        <dbReference type="ChEBI" id="CHEBI:15377"/>
        <dbReference type="ChEBI" id="CHEBI:15378"/>
        <dbReference type="ChEBI" id="CHEBI:30616"/>
        <dbReference type="ChEBI" id="CHEBI:43474"/>
        <dbReference type="ChEBI" id="CHEBI:456216"/>
        <dbReference type="EC" id="5.6.2.4"/>
    </reaction>
</comment>
<reference evidence="11 12" key="1">
    <citation type="submission" date="2015-08" db="EMBL/GenBank/DDBJ databases">
        <title>Draft Genome Sequences of 11 Lactococcus lactis subspecies cremoris strains.</title>
        <authorList>
            <person name="Wels M."/>
            <person name="Backus L."/>
            <person name="Boekhorst J."/>
            <person name="Dijkstra A."/>
            <person name="Beerthuizen M."/>
            <person name="Siezen R."/>
            <person name="Bachmann H."/>
            <person name="Van Hijum S."/>
        </authorList>
    </citation>
    <scope>NUCLEOTIDE SEQUENCE [LARGE SCALE GENOMIC DNA]</scope>
    <source>
        <strain evidence="11 12">KW10</strain>
    </source>
</reference>
<gene>
    <name evidence="11" type="ORF">AB996_0071</name>
</gene>
<proteinExistence type="predicted"/>
<dbReference type="InterPro" id="IPR014017">
    <property type="entry name" value="DNA_helicase_UvrD-like_C"/>
</dbReference>
<dbReference type="Proteomes" id="UP000076519">
    <property type="component" value="Unassembled WGS sequence"/>
</dbReference>
<evidence type="ECO:0000259" key="10">
    <source>
        <dbReference type="PROSITE" id="PS51198"/>
    </source>
</evidence>